<dbReference type="GO" id="GO:0000278">
    <property type="term" value="P:mitotic cell cycle"/>
    <property type="evidence" value="ECO:0007669"/>
    <property type="project" value="UniProtKB-ARBA"/>
</dbReference>
<dbReference type="Gene3D" id="3.40.850.10">
    <property type="entry name" value="Kinesin motor domain"/>
    <property type="match status" value="1"/>
</dbReference>
<evidence type="ECO:0000256" key="2">
    <source>
        <dbReference type="ARBA" id="ARBA00022528"/>
    </source>
</evidence>
<feature type="binding site" evidence="7">
    <location>
        <begin position="85"/>
        <end position="92"/>
    </location>
    <ligand>
        <name>ATP</name>
        <dbReference type="ChEBI" id="CHEBI:30616"/>
    </ligand>
</feature>
<name>A0A142KWA7_MARVE</name>
<sequence>MEKISVSVRVKPLDKAEVAKGIPWKIHNNAIALCPASGSQLPNHVFVFDNVFSMESTTEEIYNTTTKKIVSSAMDGFNGTVFAYGQTSSGKTFTMRGYDKDPGIIPLAIYDIFRNLEKADDREYLLHMSYMEIYNEDINDLLAPEQTKLQVHESLERGVFVSGLREEIVTSPEQALQLMEFGESRRHFGETNMNLHSSRSHTIFRLVIESRDKNQDDSIDLSCDSVRVSVLNLVDLAGSERVAKTGAEGTRLKEGTHINKSLMVLGTVINKLSEGIQGQGGHIPYRDSKLTRILQPALGGNARTAVICTITPAVIHVDESKGTLQFASRAMRVTNCAQVNEILTDAALLKKQKKEIEELKMKLKASRSENRDEEICALRNMLMKIEQEREKMYLMLQDEKKERAEEEQKQAKKIESLSNLVLNFNLFDFEDDKQKKKKARRKTWAPSMAEKNLDEISLNSLRDDGMMSHSRDRALPLPPPFDSLLVDDTSGNEGSPQIDDNYDIDIAFSNISSRKHVSDRKRKYTPEMPRLSKEDGNALKKQEHGHADVVGLTSPDLKEDVNINIDSHGQQQKDDDAVEDVKVESVGLTSPEIKEDVNINIDTLSQQEKVSTVLEQADGDSKSSVVHANTDECLARGEEQQKDVPQLSSEENNEMEKDIQGWQEKLDSAMDSIEKYKDMNTQLSARLVEAEESLKLHEQNLKESSELLEAAKAEVAVLQKSNEALKEQLAECLENNSILKSRVSDLENENSLFKSNEHSEVESLVNSLKKEKTELVAQLTEAYLKFEEEKAAFISSETAVPKFGVFDNSKKLNHLETQVVELQLELSVAKDSVEEEMAEKRLISEEAGRLKQKVTELERMLNASENNKESKDPLSEMENVECLRERYNELENIIRNKDQEKDELSRCMLEIESYKSSLQELKNELSTANSVMEQERNARMLEIRTLEEKMNELECRLNKERALREDDARHISDLQSKLSSLEEKLIQNENTFSKESWEMKSKMLKMQFTVDAVIAKAEVFHGRLLEAHDELKDLQTEVDRLKPLQSSVISKARSQDSDQLMTTEKQMSKSSNRRH</sequence>
<feature type="domain" description="Kinesin motor" evidence="10">
    <location>
        <begin position="3"/>
        <end position="333"/>
    </location>
</feature>
<dbReference type="InterPro" id="IPR019821">
    <property type="entry name" value="Kinesin_motor_CS"/>
</dbReference>
<dbReference type="Pfam" id="PF00225">
    <property type="entry name" value="Kinesin"/>
    <property type="match status" value="1"/>
</dbReference>
<dbReference type="GO" id="GO:0000226">
    <property type="term" value="P:microtubule cytoskeleton organization"/>
    <property type="evidence" value="ECO:0007669"/>
    <property type="project" value="UniProtKB-ARBA"/>
</dbReference>
<dbReference type="PRINTS" id="PR00380">
    <property type="entry name" value="KINESINHEAVY"/>
</dbReference>
<proteinExistence type="evidence at transcript level"/>
<evidence type="ECO:0000259" key="10">
    <source>
        <dbReference type="PROSITE" id="PS50067"/>
    </source>
</evidence>
<feature type="compositionally biased region" description="Basic and acidic residues" evidence="9">
    <location>
        <begin position="530"/>
        <end position="546"/>
    </location>
</feature>
<dbReference type="GO" id="GO:0007018">
    <property type="term" value="P:microtubule-based movement"/>
    <property type="evidence" value="ECO:0007669"/>
    <property type="project" value="InterPro"/>
</dbReference>
<organism evidence="11">
    <name type="scientific">Marsilea vestita</name>
    <name type="common">Hairy water-clover</name>
    <dbReference type="NCBI Taxonomy" id="59764"/>
    <lineage>
        <taxon>Eukaryota</taxon>
        <taxon>Viridiplantae</taxon>
        <taxon>Streptophyta</taxon>
        <taxon>Embryophyta</taxon>
        <taxon>Tracheophyta</taxon>
        <taxon>Polypodiopsida</taxon>
        <taxon>Polypodiidae</taxon>
        <taxon>Salviniales</taxon>
        <taxon>Marsileaceae</taxon>
        <taxon>Marsilea</taxon>
    </lineage>
</organism>
<evidence type="ECO:0000256" key="6">
    <source>
        <dbReference type="ARBA" id="ARBA00023175"/>
    </source>
</evidence>
<dbReference type="InterPro" id="IPR027417">
    <property type="entry name" value="P-loop_NTPase"/>
</dbReference>
<dbReference type="PROSITE" id="PS00411">
    <property type="entry name" value="KINESIN_MOTOR_1"/>
    <property type="match status" value="1"/>
</dbReference>
<feature type="compositionally biased region" description="Polar residues" evidence="9">
    <location>
        <begin position="1057"/>
        <end position="1075"/>
    </location>
</feature>
<dbReference type="EMBL" id="KT986253">
    <property type="protein sequence ID" value="AMS24227.1"/>
    <property type="molecule type" value="mRNA"/>
</dbReference>
<dbReference type="SUPFAM" id="SSF52540">
    <property type="entry name" value="P-loop containing nucleoside triphosphate hydrolases"/>
    <property type="match status" value="1"/>
</dbReference>
<keyword evidence="6 7" id="KW-0505">Motor protein</keyword>
<dbReference type="GO" id="GO:0042327">
    <property type="term" value="P:positive regulation of phosphorylation"/>
    <property type="evidence" value="ECO:0007669"/>
    <property type="project" value="UniProtKB-ARBA"/>
</dbReference>
<dbReference type="GO" id="GO:0003777">
    <property type="term" value="F:microtubule motor activity"/>
    <property type="evidence" value="ECO:0007669"/>
    <property type="project" value="InterPro"/>
</dbReference>
<evidence type="ECO:0000256" key="1">
    <source>
        <dbReference type="ARBA" id="ARBA00007310"/>
    </source>
</evidence>
<dbReference type="InterPro" id="IPR027640">
    <property type="entry name" value="Kinesin-like_fam"/>
</dbReference>
<dbReference type="PANTHER" id="PTHR47968">
    <property type="entry name" value="CENTROMERE PROTEIN E"/>
    <property type="match status" value="1"/>
</dbReference>
<evidence type="ECO:0000256" key="7">
    <source>
        <dbReference type="PROSITE-ProRule" id="PRU00283"/>
    </source>
</evidence>
<evidence type="ECO:0000256" key="3">
    <source>
        <dbReference type="ARBA" id="ARBA00022741"/>
    </source>
</evidence>
<evidence type="ECO:0000256" key="8">
    <source>
        <dbReference type="SAM" id="Coils"/>
    </source>
</evidence>
<dbReference type="GO" id="GO:0008608">
    <property type="term" value="P:attachment of spindle microtubules to kinetochore"/>
    <property type="evidence" value="ECO:0007669"/>
    <property type="project" value="UniProtKB-ARBA"/>
</dbReference>
<keyword evidence="3 7" id="KW-0547">Nucleotide-binding</keyword>
<evidence type="ECO:0000256" key="5">
    <source>
        <dbReference type="ARBA" id="ARBA00023054"/>
    </source>
</evidence>
<dbReference type="GO" id="GO:0008017">
    <property type="term" value="F:microtubule binding"/>
    <property type="evidence" value="ECO:0007669"/>
    <property type="project" value="InterPro"/>
</dbReference>
<evidence type="ECO:0000313" key="11">
    <source>
        <dbReference type="EMBL" id="AMS24227.1"/>
    </source>
</evidence>
<comment type="similarity">
    <text evidence="1">Belongs to the TRAFAC class myosin-kinesin ATPase superfamily. Kinesin family. KIN-7 subfamily.</text>
</comment>
<dbReference type="GO" id="GO:1901987">
    <property type="term" value="P:regulation of cell cycle phase transition"/>
    <property type="evidence" value="ECO:0007669"/>
    <property type="project" value="UniProtKB-ARBA"/>
</dbReference>
<feature type="region of interest" description="Disordered" evidence="9">
    <location>
        <begin position="1049"/>
        <end position="1075"/>
    </location>
</feature>
<protein>
    <submittedName>
        <fullName evidence="11">Kinesin 7-III protein</fullName>
    </submittedName>
</protein>
<dbReference type="GO" id="GO:0043515">
    <property type="term" value="F:kinetochore binding"/>
    <property type="evidence" value="ECO:0007669"/>
    <property type="project" value="UniProtKB-ARBA"/>
</dbReference>
<dbReference type="CDD" id="cd01374">
    <property type="entry name" value="KISc_CENP_E"/>
    <property type="match status" value="1"/>
</dbReference>
<keyword evidence="4 7" id="KW-0067">ATP-binding</keyword>
<dbReference type="GO" id="GO:0005524">
    <property type="term" value="F:ATP binding"/>
    <property type="evidence" value="ECO:0007669"/>
    <property type="project" value="UniProtKB-UniRule"/>
</dbReference>
<feature type="region of interest" description="Disordered" evidence="9">
    <location>
        <begin position="517"/>
        <end position="546"/>
    </location>
</feature>
<accession>A0A142KWA7</accession>
<dbReference type="GO" id="GO:0140694">
    <property type="term" value="P:membraneless organelle assembly"/>
    <property type="evidence" value="ECO:0007669"/>
    <property type="project" value="UniProtKB-ARBA"/>
</dbReference>
<dbReference type="SMART" id="SM00129">
    <property type="entry name" value="KISc"/>
    <property type="match status" value="1"/>
</dbReference>
<dbReference type="InterPro" id="IPR036961">
    <property type="entry name" value="Kinesin_motor_dom_sf"/>
</dbReference>
<dbReference type="GO" id="GO:0033044">
    <property type="term" value="P:regulation of chromosome organization"/>
    <property type="evidence" value="ECO:0007669"/>
    <property type="project" value="UniProtKB-ARBA"/>
</dbReference>
<dbReference type="FunFam" id="3.40.850.10:FF:000026">
    <property type="entry name" value="Centromere-associated protein E"/>
    <property type="match status" value="1"/>
</dbReference>
<keyword evidence="2" id="KW-0150">Chloroplast</keyword>
<dbReference type="PROSITE" id="PS50067">
    <property type="entry name" value="KINESIN_MOTOR_2"/>
    <property type="match status" value="1"/>
</dbReference>
<keyword evidence="2" id="KW-0934">Plastid</keyword>
<evidence type="ECO:0000256" key="9">
    <source>
        <dbReference type="SAM" id="MobiDB-lite"/>
    </source>
</evidence>
<feature type="coiled-coil region" evidence="8">
    <location>
        <begin position="652"/>
        <end position="991"/>
    </location>
</feature>
<dbReference type="InterPro" id="IPR001752">
    <property type="entry name" value="Kinesin_motor_dom"/>
</dbReference>
<evidence type="ECO:0000256" key="4">
    <source>
        <dbReference type="ARBA" id="ARBA00022840"/>
    </source>
</evidence>
<feature type="coiled-coil region" evidence="8">
    <location>
        <begin position="339"/>
        <end position="417"/>
    </location>
</feature>
<dbReference type="AlphaFoldDB" id="A0A142KWA7"/>
<dbReference type="PANTHER" id="PTHR47968:SF75">
    <property type="entry name" value="CENTROMERE-ASSOCIATED PROTEIN E"/>
    <property type="match status" value="1"/>
</dbReference>
<reference evidence="11" key="1">
    <citation type="journal article" date="2016" name="Cytoskeleton">
        <title>Transcriptome analysis reveals a diverse family of kinesins essential for spermatogenesis in the fern Marsilea.</title>
        <authorList>
            <person name="Tomei E.J."/>
            <person name="Wolniak S.M."/>
        </authorList>
    </citation>
    <scope>NUCLEOTIDE SEQUENCE</scope>
</reference>
<dbReference type="GO" id="GO:0000779">
    <property type="term" value="C:condensed chromosome, centromeric region"/>
    <property type="evidence" value="ECO:0007669"/>
    <property type="project" value="UniProtKB-ARBA"/>
</dbReference>
<keyword evidence="5 8" id="KW-0175">Coiled coil</keyword>